<comment type="similarity">
    <text evidence="2">Belongs to the importin beta family.</text>
</comment>
<dbReference type="SUPFAM" id="SSF48371">
    <property type="entry name" value="ARM repeat"/>
    <property type="match status" value="1"/>
</dbReference>
<name>T0RTJ1_SAPDV</name>
<evidence type="ECO:0000313" key="6">
    <source>
        <dbReference type="EMBL" id="EQC35818.1"/>
    </source>
</evidence>
<dbReference type="InterPro" id="IPR016024">
    <property type="entry name" value="ARM-type_fold"/>
</dbReference>
<dbReference type="GO" id="GO:0005634">
    <property type="term" value="C:nucleus"/>
    <property type="evidence" value="ECO:0007669"/>
    <property type="project" value="UniProtKB-SubCell"/>
</dbReference>
<dbReference type="PANTHER" id="PTHR12363">
    <property type="entry name" value="TRANSPORTIN 3 AND IMPORTIN 13"/>
    <property type="match status" value="1"/>
</dbReference>
<evidence type="ECO:0000256" key="1">
    <source>
        <dbReference type="ARBA" id="ARBA00004123"/>
    </source>
</evidence>
<dbReference type="InterPro" id="IPR051345">
    <property type="entry name" value="Importin_beta-like_NTR"/>
</dbReference>
<dbReference type="RefSeq" id="XP_008610580.1">
    <property type="nucleotide sequence ID" value="XM_008612358.1"/>
</dbReference>
<dbReference type="AlphaFoldDB" id="T0RTJ1"/>
<organism evidence="6 7">
    <name type="scientific">Saprolegnia diclina (strain VS20)</name>
    <dbReference type="NCBI Taxonomy" id="1156394"/>
    <lineage>
        <taxon>Eukaryota</taxon>
        <taxon>Sar</taxon>
        <taxon>Stramenopiles</taxon>
        <taxon>Oomycota</taxon>
        <taxon>Saprolegniomycetes</taxon>
        <taxon>Saprolegniales</taxon>
        <taxon>Saprolegniaceae</taxon>
        <taxon>Saprolegnia</taxon>
    </lineage>
</organism>
<comment type="subcellular location">
    <subcellularLocation>
        <location evidence="1">Nucleus</location>
    </subcellularLocation>
</comment>
<dbReference type="InterPro" id="IPR011989">
    <property type="entry name" value="ARM-like"/>
</dbReference>
<evidence type="ECO:0000256" key="4">
    <source>
        <dbReference type="ARBA" id="ARBA00023242"/>
    </source>
</evidence>
<dbReference type="InParanoid" id="T0RTJ1"/>
<keyword evidence="4" id="KW-0539">Nucleus</keyword>
<gene>
    <name evidence="6" type="ORF">SDRG_06573</name>
</gene>
<evidence type="ECO:0000256" key="3">
    <source>
        <dbReference type="ARBA" id="ARBA00022448"/>
    </source>
</evidence>
<evidence type="ECO:0000313" key="7">
    <source>
        <dbReference type="Proteomes" id="UP000030762"/>
    </source>
</evidence>
<proteinExistence type="inferred from homology"/>
<dbReference type="GO" id="GO:0006606">
    <property type="term" value="P:protein import into nucleus"/>
    <property type="evidence" value="ECO:0007669"/>
    <property type="project" value="TreeGrafter"/>
</dbReference>
<dbReference type="PANTHER" id="PTHR12363:SF33">
    <property type="entry name" value="IMPORTIN-13"/>
    <property type="match status" value="1"/>
</dbReference>
<dbReference type="PROSITE" id="PS50166">
    <property type="entry name" value="IMPORTIN_B_NT"/>
    <property type="match status" value="1"/>
</dbReference>
<dbReference type="eggNOG" id="ENOG502QUZW">
    <property type="taxonomic scope" value="Eukaryota"/>
</dbReference>
<evidence type="ECO:0000259" key="5">
    <source>
        <dbReference type="PROSITE" id="PS50166"/>
    </source>
</evidence>
<dbReference type="GO" id="GO:0031267">
    <property type="term" value="F:small GTPase binding"/>
    <property type="evidence" value="ECO:0007669"/>
    <property type="project" value="InterPro"/>
</dbReference>
<dbReference type="GO" id="GO:0005737">
    <property type="term" value="C:cytoplasm"/>
    <property type="evidence" value="ECO:0007669"/>
    <property type="project" value="TreeGrafter"/>
</dbReference>
<dbReference type="OrthoDB" id="435593at2759"/>
<keyword evidence="3" id="KW-0813">Transport</keyword>
<dbReference type="InterPro" id="IPR001494">
    <property type="entry name" value="Importin-beta_N"/>
</dbReference>
<reference evidence="6 7" key="1">
    <citation type="submission" date="2012-04" db="EMBL/GenBank/DDBJ databases">
        <title>The Genome Sequence of Saprolegnia declina VS20.</title>
        <authorList>
            <consortium name="The Broad Institute Genome Sequencing Platform"/>
            <person name="Russ C."/>
            <person name="Nusbaum C."/>
            <person name="Tyler B."/>
            <person name="van West P."/>
            <person name="Dieguez-Uribeondo J."/>
            <person name="de Bruijn I."/>
            <person name="Tripathy S."/>
            <person name="Jiang R."/>
            <person name="Young S.K."/>
            <person name="Zeng Q."/>
            <person name="Gargeya S."/>
            <person name="Fitzgerald M."/>
            <person name="Haas B."/>
            <person name="Abouelleil A."/>
            <person name="Alvarado L."/>
            <person name="Arachchi H.M."/>
            <person name="Berlin A."/>
            <person name="Chapman S.B."/>
            <person name="Goldberg J."/>
            <person name="Griggs A."/>
            <person name="Gujja S."/>
            <person name="Hansen M."/>
            <person name="Howarth C."/>
            <person name="Imamovic A."/>
            <person name="Larimer J."/>
            <person name="McCowen C."/>
            <person name="Montmayeur A."/>
            <person name="Murphy C."/>
            <person name="Neiman D."/>
            <person name="Pearson M."/>
            <person name="Priest M."/>
            <person name="Roberts A."/>
            <person name="Saif S."/>
            <person name="Shea T."/>
            <person name="Sisk P."/>
            <person name="Sykes S."/>
            <person name="Wortman J."/>
            <person name="Nusbaum C."/>
            <person name="Birren B."/>
        </authorList>
    </citation>
    <scope>NUCLEOTIDE SEQUENCE [LARGE SCALE GENOMIC DNA]</scope>
    <source>
        <strain evidence="6 7">VS20</strain>
    </source>
</reference>
<dbReference type="EMBL" id="JH767149">
    <property type="protein sequence ID" value="EQC35818.1"/>
    <property type="molecule type" value="Genomic_DNA"/>
</dbReference>
<feature type="domain" description="Importin N-terminal" evidence="5">
    <location>
        <begin position="39"/>
        <end position="106"/>
    </location>
</feature>
<dbReference type="VEuPathDB" id="FungiDB:SDRG_06573"/>
<dbReference type="GeneID" id="19947300"/>
<dbReference type="Proteomes" id="UP000030762">
    <property type="component" value="Unassembled WGS sequence"/>
</dbReference>
<dbReference type="OMA" id="WTHINEH"/>
<keyword evidence="7" id="KW-1185">Reference proteome</keyword>
<protein>
    <recommendedName>
        <fullName evidence="5">Importin N-terminal domain-containing protein</fullName>
    </recommendedName>
</protein>
<sequence>MAGNSLQSSIHGGDMDEFIHCCDVLLVNGSAGSAAQREAHDRLLRFQMDPTSWQLVLRVLMSSAAGASVSEAALFIAARLLRSAIPVLDAPDQVHVRDNLLQFLIADRPRTSASVRPVERLVCLALASAVVQIQQDWPSWKERLHSTLLANQASPHGLLLLLEVLAGIPGEIYSQCSLAESVPQVATMVQAFQKDAIHVLHLVRDTLISMPDAAFVALTCLQNWGHDVMPVVEIEFGLCSVDLSEGQLFDLLIDLMITPKQDVSQLAAEIIADTLSHTNSSPALGNIPAQRYEREATLVVRVAKRILSTKPVLLNAIHALSAKEASEDAFMDDPSLEAAITVARGLAKVASVIAFAHSHCVFAGGWCAAIRQAEACAPDVVEAYLAYLVLCTSFPDATVTEETLEFWFFVFEMKKRWNDIPSLSSWSDFVPTALPVVQEVVVLLILKCQYPPWFFTTKSLTSDHPAIDATRDLRRYIGDTLLNIFANWPDVDGRLGSYVCLETVVGLMTTSNDLPQVDALLFVLDYMVELFDFDDVDTESDGLFNAVQTLWESALAVFPSFPDHPLLMQGMCRLISSLVVSMQFDDTYYQLVTSVLAKGLASPVVCAPAAKALLKLNNALTKSKATPATKAACIQLLLSAIDRPDVLATLFAAAPAYGDFLEALLRLGMGFSETDYMAVINCAFPRILSALRQMTRESNALEVEAVLYLLSRGLHGIRQASMRDAFVVEHWPLIRHITIDLFAHSGRVRELAIQVFTSILPASSRNDVVLDILETCVRWHRAYAAPYVLKCIGTFAQSCPPSLTPHLASVFDNIFQSLSEKLQYDLSAPLEAMQRHMLERFKVAKDDLGAETTLYFQMLRDALATLPDLVGRPPLFLEVLKLACVLFSIEHQLPDVTDALCSFFIDALSTDAVDVDAFKMIASVLVDTMLRLLAATPISSKKRGLLNLLYQALQAANTRIAIREAFGAALHHALVVTRVFPSVAPADALLLSQMLLGTREKRKFQVLATTTATYLQGLGAAPWLTPTLHVTSPRSPTPLALNEFIDVMN</sequence>
<accession>T0RTJ1</accession>
<evidence type="ECO:0000256" key="2">
    <source>
        <dbReference type="ARBA" id="ARBA00007991"/>
    </source>
</evidence>
<dbReference type="Gene3D" id="1.25.10.10">
    <property type="entry name" value="Leucine-rich Repeat Variant"/>
    <property type="match status" value="1"/>
</dbReference>